<evidence type="ECO:0000256" key="3">
    <source>
        <dbReference type="ARBA" id="ARBA00022806"/>
    </source>
</evidence>
<dbReference type="GO" id="GO:0031297">
    <property type="term" value="P:replication fork processing"/>
    <property type="evidence" value="ECO:0007669"/>
    <property type="project" value="TreeGrafter"/>
</dbReference>
<dbReference type="InterPro" id="IPR001810">
    <property type="entry name" value="F-box_dom"/>
</dbReference>
<keyword evidence="3" id="KW-0347">Helicase</keyword>
<feature type="compositionally biased region" description="Polar residues" evidence="9">
    <location>
        <begin position="264"/>
        <end position="280"/>
    </location>
</feature>
<dbReference type="GO" id="GO:0005634">
    <property type="term" value="C:nucleus"/>
    <property type="evidence" value="ECO:0007669"/>
    <property type="project" value="TreeGrafter"/>
</dbReference>
<evidence type="ECO:0000313" key="11">
    <source>
        <dbReference type="EMBL" id="KAK7101829.1"/>
    </source>
</evidence>
<feature type="compositionally biased region" description="Polar residues" evidence="9">
    <location>
        <begin position="191"/>
        <end position="201"/>
    </location>
</feature>
<evidence type="ECO:0000259" key="10">
    <source>
        <dbReference type="PROSITE" id="PS50181"/>
    </source>
</evidence>
<evidence type="ECO:0000256" key="8">
    <source>
        <dbReference type="ARBA" id="ARBA00048988"/>
    </source>
</evidence>
<dbReference type="Proteomes" id="UP001374579">
    <property type="component" value="Unassembled WGS sequence"/>
</dbReference>
<evidence type="ECO:0000256" key="9">
    <source>
        <dbReference type="SAM" id="MobiDB-lite"/>
    </source>
</evidence>
<dbReference type="GO" id="GO:0000724">
    <property type="term" value="P:double-strand break repair via homologous recombination"/>
    <property type="evidence" value="ECO:0007669"/>
    <property type="project" value="TreeGrafter"/>
</dbReference>
<keyword evidence="12" id="KW-1185">Reference proteome</keyword>
<feature type="region of interest" description="Disordered" evidence="9">
    <location>
        <begin position="168"/>
        <end position="203"/>
    </location>
</feature>
<dbReference type="InterPro" id="IPR014016">
    <property type="entry name" value="UvrD-like_ATP-bd"/>
</dbReference>
<dbReference type="Pfam" id="PF13361">
    <property type="entry name" value="UvrD_C"/>
    <property type="match status" value="1"/>
</dbReference>
<keyword evidence="4" id="KW-0067">ATP-binding</keyword>
<feature type="compositionally biased region" description="Low complexity" evidence="9">
    <location>
        <begin position="229"/>
        <end position="247"/>
    </location>
</feature>
<keyword evidence="2" id="KW-0378">Hydrolase</keyword>
<feature type="compositionally biased region" description="Polar residues" evidence="9">
    <location>
        <begin position="22"/>
        <end position="38"/>
    </location>
</feature>
<feature type="region of interest" description="Disordered" evidence="9">
    <location>
        <begin position="1"/>
        <end position="56"/>
    </location>
</feature>
<dbReference type="GO" id="GO:0043138">
    <property type="term" value="F:3'-5' DNA helicase activity"/>
    <property type="evidence" value="ECO:0007669"/>
    <property type="project" value="UniProtKB-EC"/>
</dbReference>
<dbReference type="InterPro" id="IPR036047">
    <property type="entry name" value="F-box-like_dom_sf"/>
</dbReference>
<dbReference type="InterPro" id="IPR014017">
    <property type="entry name" value="DNA_helicase_UvrD-like_C"/>
</dbReference>
<comment type="catalytic activity">
    <reaction evidence="8">
        <text>ATP + H2O = ADP + phosphate + H(+)</text>
        <dbReference type="Rhea" id="RHEA:13065"/>
        <dbReference type="ChEBI" id="CHEBI:15377"/>
        <dbReference type="ChEBI" id="CHEBI:15378"/>
        <dbReference type="ChEBI" id="CHEBI:30616"/>
        <dbReference type="ChEBI" id="CHEBI:43474"/>
        <dbReference type="ChEBI" id="CHEBI:456216"/>
        <dbReference type="EC" id="5.6.2.4"/>
    </reaction>
</comment>
<name>A0AAN9BC02_9CAEN</name>
<evidence type="ECO:0000256" key="2">
    <source>
        <dbReference type="ARBA" id="ARBA00022801"/>
    </source>
</evidence>
<feature type="region of interest" description="Disordered" evidence="9">
    <location>
        <begin position="120"/>
        <end position="154"/>
    </location>
</feature>
<feature type="compositionally biased region" description="Basic residues" evidence="9">
    <location>
        <begin position="281"/>
        <end position="294"/>
    </location>
</feature>
<organism evidence="11 12">
    <name type="scientific">Littorina saxatilis</name>
    <dbReference type="NCBI Taxonomy" id="31220"/>
    <lineage>
        <taxon>Eukaryota</taxon>
        <taxon>Metazoa</taxon>
        <taxon>Spiralia</taxon>
        <taxon>Lophotrochozoa</taxon>
        <taxon>Mollusca</taxon>
        <taxon>Gastropoda</taxon>
        <taxon>Caenogastropoda</taxon>
        <taxon>Littorinimorpha</taxon>
        <taxon>Littorinoidea</taxon>
        <taxon>Littorinidae</taxon>
        <taxon>Littorina</taxon>
    </lineage>
</organism>
<gene>
    <name evidence="11" type="ORF">V1264_020153</name>
</gene>
<evidence type="ECO:0000256" key="4">
    <source>
        <dbReference type="ARBA" id="ARBA00022840"/>
    </source>
</evidence>
<comment type="caution">
    <text evidence="11">The sequence shown here is derived from an EMBL/GenBank/DDBJ whole genome shotgun (WGS) entry which is preliminary data.</text>
</comment>
<dbReference type="Gene3D" id="1.20.1280.50">
    <property type="match status" value="1"/>
</dbReference>
<dbReference type="Pfam" id="PF00580">
    <property type="entry name" value="UvrD-helicase"/>
    <property type="match status" value="1"/>
</dbReference>
<keyword evidence="5" id="KW-0413">Isomerase</keyword>
<dbReference type="InterPro" id="IPR027417">
    <property type="entry name" value="P-loop_NTPase"/>
</dbReference>
<dbReference type="SUPFAM" id="SSF52540">
    <property type="entry name" value="P-loop containing nucleoside triphosphate hydrolases"/>
    <property type="match status" value="1"/>
</dbReference>
<feature type="domain" description="F-box" evidence="10">
    <location>
        <begin position="370"/>
        <end position="423"/>
    </location>
</feature>
<feature type="region of interest" description="Disordered" evidence="9">
    <location>
        <begin position="264"/>
        <end position="313"/>
    </location>
</feature>
<dbReference type="InterPro" id="IPR000212">
    <property type="entry name" value="DNA_helicase_UvrD/REP"/>
</dbReference>
<dbReference type="GO" id="GO:0005524">
    <property type="term" value="F:ATP binding"/>
    <property type="evidence" value="ECO:0007669"/>
    <property type="project" value="UniProtKB-KW"/>
</dbReference>
<evidence type="ECO:0000256" key="6">
    <source>
        <dbReference type="ARBA" id="ARBA00034617"/>
    </source>
</evidence>
<dbReference type="PROSITE" id="PS50181">
    <property type="entry name" value="FBOX"/>
    <property type="match status" value="1"/>
</dbReference>
<reference evidence="11 12" key="1">
    <citation type="submission" date="2024-02" db="EMBL/GenBank/DDBJ databases">
        <title>Chromosome-scale genome assembly of the rough periwinkle Littorina saxatilis.</title>
        <authorList>
            <person name="De Jode A."/>
            <person name="Faria R."/>
            <person name="Formenti G."/>
            <person name="Sims Y."/>
            <person name="Smith T.P."/>
            <person name="Tracey A."/>
            <person name="Wood J.M.D."/>
            <person name="Zagrodzka Z.B."/>
            <person name="Johannesson K."/>
            <person name="Butlin R.K."/>
            <person name="Leder E.H."/>
        </authorList>
    </citation>
    <scope>NUCLEOTIDE SEQUENCE [LARGE SCALE GENOMIC DNA]</scope>
    <source>
        <strain evidence="11">Snail1</strain>
        <tissue evidence="11">Muscle</tissue>
    </source>
</reference>
<dbReference type="PANTHER" id="PTHR11070:SF30">
    <property type="entry name" value="F-BOX DNA HELICASE 1"/>
    <property type="match status" value="1"/>
</dbReference>
<dbReference type="EMBL" id="JBAMIC010000010">
    <property type="protein sequence ID" value="KAK7101829.1"/>
    <property type="molecule type" value="Genomic_DNA"/>
</dbReference>
<dbReference type="GO" id="GO:0016787">
    <property type="term" value="F:hydrolase activity"/>
    <property type="evidence" value="ECO:0007669"/>
    <property type="project" value="UniProtKB-KW"/>
</dbReference>
<dbReference type="AlphaFoldDB" id="A0AAN9BC02"/>
<protein>
    <recommendedName>
        <fullName evidence="7">DNA 3'-5' helicase</fullName>
        <ecNumber evidence="7">5.6.2.4</ecNumber>
    </recommendedName>
</protein>
<accession>A0AAN9BC02</accession>
<feature type="compositionally biased region" description="Basic residues" evidence="9">
    <location>
        <begin position="1"/>
        <end position="16"/>
    </location>
</feature>
<dbReference type="Gene3D" id="3.40.50.300">
    <property type="entry name" value="P-loop containing nucleotide triphosphate hydrolases"/>
    <property type="match status" value="2"/>
</dbReference>
<dbReference type="EC" id="5.6.2.4" evidence="7"/>
<evidence type="ECO:0000313" key="12">
    <source>
        <dbReference type="Proteomes" id="UP001374579"/>
    </source>
</evidence>
<evidence type="ECO:0000256" key="7">
    <source>
        <dbReference type="ARBA" id="ARBA00034808"/>
    </source>
</evidence>
<proteinExistence type="predicted"/>
<feature type="region of interest" description="Disordered" evidence="9">
    <location>
        <begin position="229"/>
        <end position="248"/>
    </location>
</feature>
<sequence>MEPRYRGRTHNKRFQPPRRVDSQSQESGPSTSASSSQVIAEDFGNDSCTGGIPSAESSCKTLPVVGPCGNIADQFDSDSEELEKEMVEQSSDQSIHLLSVLGGFQSAAAAARQNSMESSVSHFTNSPKTNGLDRIANTNRGPAKKPWAKDPTQSSIMKFVSASGPSSSSASSLSISSSGSCSTNGGGNQSHVENNRSTTECQEGKIQYGTPSKMYSPIKKVSDTVYVISDDSSGSPDKPSGSSSAHSDLAKSVSKNLFSSFATQKKPTATSSGALSNSTRGRGKKPNTATKRKSSAGNSSRQKGKSKADSSQRTFSLSSSSLSFMNVDFDDSDNKDFVDIPASIPPSKQEVEVGKTYGLLNDSKVTTVKENYFEKLPLDVIENIFCGLPMLDLCLTTNRVCLAWNEIISSDTFIPWKKTYHKLKLGESSAKDTVHKIMAEEDMKMPSLRLLNLISYMQKLKRVDPHNNACELLKQHPKYTWALALLQEKAPHCIRDKEPNPWSLMCAMVMVAATVQDLHTTLKLLMSPRSHLMCLEVLECFYCIATFLLAFKMIHLPPMGNRPESANLVVNLGGGKKSSVVNGMHYRLFYALYLYENTSVSNHAMLQEAMPSSSGQQSIVKYSRGDTAVRLTHEQMRIIKYTPDASSGEVVKIFAFAGSGKTTTLVRYAQMRPNLKFLLIVFNKSVCNHAQATFPRNVTCKTGHGLAFGAVGRRYAAAEKLHAGNLRVYEVSYALKAREKHKENQYIRAKFVIETLKKYMSSDDEDITTLHVPTERMGDNGQKESIPHDARMRYASDATDYWNRMKKMEDKGVRMTHDGYLKLWQLYKPELKQYDIILVDEAQDLTPALLDVVQRQSQPRIFVGDQHQQIYAFRGAVNAMQGVQADRVFYLTQSFRFGPEIAQVANTILEVLKDEHRKTIAGHSTPDTINGGQIGQLAVLCRSNFTVFAEAVKVCVYSDQPVRIAFVGGLEGFGLSMLMDVYTLMLSTEDKKKDGHEIQNQFIKRFQNLADLEKYAEKTLDNELMGKIRIVKTYHHNLPQCLHKIREKAVSNVASADVVFSTVHKAKGLEFSTVKITDDFIDLHDILRVTSIEKHMMQGEEANLLYVAVTRAKRALIMSKTVRTLLSRVGGGCYQPILTEKLVQDGVSLTFKPQALTLYRSKVTLSSKEAVRAGLLSPELISNMGSEYAHLFGKGFEKTEMEDEEDILIEHNGFNIGIQVYD</sequence>
<dbReference type="SUPFAM" id="SSF81383">
    <property type="entry name" value="F-box domain"/>
    <property type="match status" value="1"/>
</dbReference>
<feature type="compositionally biased region" description="Low complexity" evidence="9">
    <location>
        <begin position="168"/>
        <end position="183"/>
    </location>
</feature>
<feature type="compositionally biased region" description="Polar residues" evidence="9">
    <location>
        <begin position="120"/>
        <end position="129"/>
    </location>
</feature>
<comment type="catalytic activity">
    <reaction evidence="6">
        <text>Couples ATP hydrolysis with the unwinding of duplex DNA by translocating in the 3'-5' direction.</text>
        <dbReference type="EC" id="5.6.2.4"/>
    </reaction>
</comment>
<dbReference type="GO" id="GO:0003677">
    <property type="term" value="F:DNA binding"/>
    <property type="evidence" value="ECO:0007669"/>
    <property type="project" value="InterPro"/>
</dbReference>
<keyword evidence="1" id="KW-0547">Nucleotide-binding</keyword>
<dbReference type="PANTHER" id="PTHR11070">
    <property type="entry name" value="UVRD / RECB / PCRA DNA HELICASE FAMILY MEMBER"/>
    <property type="match status" value="1"/>
</dbReference>
<evidence type="ECO:0000256" key="5">
    <source>
        <dbReference type="ARBA" id="ARBA00023235"/>
    </source>
</evidence>
<evidence type="ECO:0000256" key="1">
    <source>
        <dbReference type="ARBA" id="ARBA00022741"/>
    </source>
</evidence>